<dbReference type="Proteomes" id="UP001470230">
    <property type="component" value="Unassembled WGS sequence"/>
</dbReference>
<dbReference type="InterPro" id="IPR041239">
    <property type="entry name" value="DUF5605"/>
</dbReference>
<dbReference type="InterPro" id="IPR017853">
    <property type="entry name" value="GH"/>
</dbReference>
<dbReference type="Pfam" id="PF18310">
    <property type="entry name" value="DUF5605"/>
    <property type="match status" value="1"/>
</dbReference>
<comment type="caution">
    <text evidence="4">The sequence shown here is derived from an EMBL/GenBank/DDBJ whole genome shotgun (WGS) entry which is preliminary data.</text>
</comment>
<protein>
    <recommendedName>
        <fullName evidence="6">DUF5060 domain-containing protein</fullName>
    </recommendedName>
</protein>
<feature type="domain" description="DUF5605" evidence="3">
    <location>
        <begin position="426"/>
        <end position="498"/>
    </location>
</feature>
<gene>
    <name evidence="4" type="ORF">M9Y10_014262</name>
</gene>
<dbReference type="Gene3D" id="2.60.40.3950">
    <property type="match status" value="1"/>
</dbReference>
<dbReference type="EMBL" id="JAPFFF010000002">
    <property type="protein sequence ID" value="KAK8896364.1"/>
    <property type="molecule type" value="Genomic_DNA"/>
</dbReference>
<keyword evidence="5" id="KW-1185">Reference proteome</keyword>
<feature type="domain" description="Apiosidase-like catalytic" evidence="1">
    <location>
        <begin position="112"/>
        <end position="367"/>
    </location>
</feature>
<name>A0ABR2KZ37_9EUKA</name>
<dbReference type="Gene3D" id="3.20.20.80">
    <property type="entry name" value="Glycosidases"/>
    <property type="match status" value="1"/>
</dbReference>
<accession>A0ABR2KZ37</accession>
<evidence type="ECO:0000259" key="2">
    <source>
        <dbReference type="Pfam" id="PF16586"/>
    </source>
</evidence>
<evidence type="ECO:0000313" key="5">
    <source>
        <dbReference type="Proteomes" id="UP001470230"/>
    </source>
</evidence>
<evidence type="ECO:0000313" key="4">
    <source>
        <dbReference type="EMBL" id="KAK8896364.1"/>
    </source>
</evidence>
<dbReference type="InterPro" id="IPR013783">
    <property type="entry name" value="Ig-like_fold"/>
</dbReference>
<feature type="domain" description="DUF5060" evidence="2">
    <location>
        <begin position="3"/>
        <end position="70"/>
    </location>
</feature>
<reference evidence="4 5" key="1">
    <citation type="submission" date="2024-04" db="EMBL/GenBank/DDBJ databases">
        <title>Tritrichomonas musculus Genome.</title>
        <authorList>
            <person name="Alves-Ferreira E."/>
            <person name="Grigg M."/>
            <person name="Lorenzi H."/>
            <person name="Galac M."/>
        </authorList>
    </citation>
    <scope>NUCLEOTIDE SEQUENCE [LARGE SCALE GENOMIC DNA]</scope>
    <source>
        <strain evidence="4 5">EAF2021</strain>
    </source>
</reference>
<evidence type="ECO:0000259" key="1">
    <source>
        <dbReference type="Pfam" id="PF13204"/>
    </source>
</evidence>
<dbReference type="InterPro" id="IPR032260">
    <property type="entry name" value="DUF5060"/>
</dbReference>
<dbReference type="Pfam" id="PF16586">
    <property type="entry name" value="DUF5060"/>
    <property type="match status" value="1"/>
</dbReference>
<evidence type="ECO:0000259" key="3">
    <source>
        <dbReference type="Pfam" id="PF18310"/>
    </source>
</evidence>
<sequence length="500" mass="58963">MSTCEKWRIFSQTFKGPSTGNPFVDVQLSAVFSGPNESYETEGFYNGNGNYVIRLMPTEEGEWKYVTKSNVKDLDQKTGTFTVTPPSANNHGRVLLKNDVFPLGPMTDYHSENEFHFSYEDKTKYLPYGTTCYAWINQKPEICEQTIESLKHSPFNKIRMCIFPKHYTYNTTDPDRYAFEGSREKGFDFTRFNTEFYEDLEHRIQQLDDIGVQADIILLHPYDNWGFANMTREQDIFYLKYTVSRLCHFKNIWWSMANEFDLMRDKSIEDWEKYARVVIRFDPYGHLRSIHNCIAFYDHTKPWITHCSIQRIDIYKTAEAITEWRQLYHKPIVVDECAYEGNINYGWGNIDGEELTRRFWEGSIRGGYLTHGEVYVDKGPQVWWSHGGTLHGTCTERIAFCRKIFEEAPDDLTPLKLTLENHEDNWDVPCAHVGNKFFLYYFGFFRPLFRTYKLPEGHKYEIEILDTWDMTVTKLPGTFSGEIKIDLPQKKFIAIRMKEV</sequence>
<organism evidence="4 5">
    <name type="scientific">Tritrichomonas musculus</name>
    <dbReference type="NCBI Taxonomy" id="1915356"/>
    <lineage>
        <taxon>Eukaryota</taxon>
        <taxon>Metamonada</taxon>
        <taxon>Parabasalia</taxon>
        <taxon>Tritrichomonadida</taxon>
        <taxon>Tritrichomonadidae</taxon>
        <taxon>Tritrichomonas</taxon>
    </lineage>
</organism>
<evidence type="ECO:0008006" key="6">
    <source>
        <dbReference type="Google" id="ProtNLM"/>
    </source>
</evidence>
<proteinExistence type="predicted"/>
<dbReference type="InterPro" id="IPR025277">
    <property type="entry name" value="Apiosidase-like_cat_dom"/>
</dbReference>
<dbReference type="Gene3D" id="2.60.40.10">
    <property type="entry name" value="Immunoglobulins"/>
    <property type="match status" value="1"/>
</dbReference>
<dbReference type="PANTHER" id="PTHR37836">
    <property type="entry name" value="LMO1036 PROTEIN"/>
    <property type="match status" value="1"/>
</dbReference>
<dbReference type="SUPFAM" id="SSF51445">
    <property type="entry name" value="(Trans)glycosidases"/>
    <property type="match status" value="1"/>
</dbReference>
<dbReference type="PANTHER" id="PTHR37836:SF2">
    <property type="entry name" value="DUF4038 DOMAIN-CONTAINING PROTEIN"/>
    <property type="match status" value="1"/>
</dbReference>
<dbReference type="Pfam" id="PF13204">
    <property type="entry name" value="Apiosidase"/>
    <property type="match status" value="1"/>
</dbReference>